<dbReference type="Proteomes" id="UP001487740">
    <property type="component" value="Unassembled WGS sequence"/>
</dbReference>
<comment type="caution">
    <text evidence="1">The sequence shown here is derived from an EMBL/GenBank/DDBJ whole genome shotgun (WGS) entry which is preliminary data.</text>
</comment>
<dbReference type="AlphaFoldDB" id="A0AAW0UPV6"/>
<evidence type="ECO:0000313" key="1">
    <source>
        <dbReference type="EMBL" id="KAK8402163.1"/>
    </source>
</evidence>
<protein>
    <submittedName>
        <fullName evidence="1">Uncharacterized protein</fullName>
    </submittedName>
</protein>
<dbReference type="EMBL" id="JARAKH010000008">
    <property type="protein sequence ID" value="KAK8402163.1"/>
    <property type="molecule type" value="Genomic_DNA"/>
</dbReference>
<gene>
    <name evidence="1" type="ORF">O3P69_001333</name>
</gene>
<evidence type="ECO:0000313" key="2">
    <source>
        <dbReference type="Proteomes" id="UP001487740"/>
    </source>
</evidence>
<accession>A0AAW0UPV6</accession>
<proteinExistence type="predicted"/>
<name>A0AAW0UPV6_SCYPA</name>
<reference evidence="1 2" key="1">
    <citation type="submission" date="2023-03" db="EMBL/GenBank/DDBJ databases">
        <title>High-quality genome of Scylla paramamosain provides insights in environmental adaptation.</title>
        <authorList>
            <person name="Zhang L."/>
        </authorList>
    </citation>
    <scope>NUCLEOTIDE SEQUENCE [LARGE SCALE GENOMIC DNA]</scope>
    <source>
        <strain evidence="1">LZ_2023a</strain>
        <tissue evidence="1">Muscle</tissue>
    </source>
</reference>
<organism evidence="1 2">
    <name type="scientific">Scylla paramamosain</name>
    <name type="common">Mud crab</name>
    <dbReference type="NCBI Taxonomy" id="85552"/>
    <lineage>
        <taxon>Eukaryota</taxon>
        <taxon>Metazoa</taxon>
        <taxon>Ecdysozoa</taxon>
        <taxon>Arthropoda</taxon>
        <taxon>Crustacea</taxon>
        <taxon>Multicrustacea</taxon>
        <taxon>Malacostraca</taxon>
        <taxon>Eumalacostraca</taxon>
        <taxon>Eucarida</taxon>
        <taxon>Decapoda</taxon>
        <taxon>Pleocyemata</taxon>
        <taxon>Brachyura</taxon>
        <taxon>Eubrachyura</taxon>
        <taxon>Portunoidea</taxon>
        <taxon>Portunidae</taxon>
        <taxon>Portuninae</taxon>
        <taxon>Scylla</taxon>
    </lineage>
</organism>
<keyword evidence="2" id="KW-1185">Reference proteome</keyword>
<sequence>MFCAVLGPGSLCGTRLRFPMRYSAQVPNVVLGPSSQCGTRLGFSMRYSAQVLNAVLGSVSEGLGVSLTEGTTYPPGVPRRHLAHLECVSLTRSKKAEVQHVARLH</sequence>